<evidence type="ECO:0000259" key="3">
    <source>
        <dbReference type="PROSITE" id="PS51371"/>
    </source>
</evidence>
<keyword evidence="5" id="KW-1185">Reference proteome</keyword>
<evidence type="ECO:0000313" key="4">
    <source>
        <dbReference type="EMBL" id="MBT0654419.1"/>
    </source>
</evidence>
<comment type="caution">
    <text evidence="4">The sequence shown here is derived from an EMBL/GenBank/DDBJ whole genome shotgun (WGS) entry which is preliminary data.</text>
</comment>
<feature type="domain" description="CBS" evidence="3">
    <location>
        <begin position="8"/>
        <end position="65"/>
    </location>
</feature>
<dbReference type="Proteomes" id="UP000756860">
    <property type="component" value="Unassembled WGS sequence"/>
</dbReference>
<dbReference type="PANTHER" id="PTHR43080:SF26">
    <property type="entry name" value="REGULATORY PROTEIN"/>
    <property type="match status" value="1"/>
</dbReference>
<dbReference type="Pfam" id="PF00571">
    <property type="entry name" value="CBS"/>
    <property type="match status" value="2"/>
</dbReference>
<evidence type="ECO:0000313" key="5">
    <source>
        <dbReference type="Proteomes" id="UP000756860"/>
    </source>
</evidence>
<protein>
    <submittedName>
        <fullName evidence="4">CBS domain-containing protein</fullName>
    </submittedName>
</protein>
<dbReference type="PROSITE" id="PS51371">
    <property type="entry name" value="CBS"/>
    <property type="match status" value="2"/>
</dbReference>
<accession>A0ABS5SIB2</accession>
<dbReference type="RefSeq" id="WP_214176426.1">
    <property type="nucleotide sequence ID" value="NZ_JAHCVK010000010.1"/>
</dbReference>
<dbReference type="InterPro" id="IPR000644">
    <property type="entry name" value="CBS_dom"/>
</dbReference>
<dbReference type="EMBL" id="JAHCVK010000010">
    <property type="protein sequence ID" value="MBT0654419.1"/>
    <property type="molecule type" value="Genomic_DNA"/>
</dbReference>
<name>A0ABS5SIB2_9BACT</name>
<dbReference type="InterPro" id="IPR046342">
    <property type="entry name" value="CBS_dom_sf"/>
</dbReference>
<evidence type="ECO:0000256" key="1">
    <source>
        <dbReference type="ARBA" id="ARBA00023122"/>
    </source>
</evidence>
<dbReference type="InterPro" id="IPR051257">
    <property type="entry name" value="Diverse_CBS-Domain"/>
</dbReference>
<dbReference type="PANTHER" id="PTHR43080">
    <property type="entry name" value="CBS DOMAIN-CONTAINING PROTEIN CBSX3, MITOCHONDRIAL"/>
    <property type="match status" value="1"/>
</dbReference>
<proteinExistence type="predicted"/>
<organism evidence="4 5">
    <name type="scientific">Geomobilimonas luticola</name>
    <dbReference type="NCBI Taxonomy" id="1114878"/>
    <lineage>
        <taxon>Bacteria</taxon>
        <taxon>Pseudomonadati</taxon>
        <taxon>Thermodesulfobacteriota</taxon>
        <taxon>Desulfuromonadia</taxon>
        <taxon>Geobacterales</taxon>
        <taxon>Geobacteraceae</taxon>
        <taxon>Geomobilimonas</taxon>
    </lineage>
</organism>
<dbReference type="SUPFAM" id="SSF54631">
    <property type="entry name" value="CBS-domain pair"/>
    <property type="match status" value="1"/>
</dbReference>
<gene>
    <name evidence="4" type="ORF">KI810_15275</name>
</gene>
<evidence type="ECO:0000256" key="2">
    <source>
        <dbReference type="PROSITE-ProRule" id="PRU00703"/>
    </source>
</evidence>
<reference evidence="4 5" key="1">
    <citation type="submission" date="2021-05" db="EMBL/GenBank/DDBJ databases">
        <title>The draft genome of Geobacter luticola JCM 17780.</title>
        <authorList>
            <person name="Xu Z."/>
            <person name="Masuda Y."/>
            <person name="Itoh H."/>
            <person name="Senoo K."/>
        </authorList>
    </citation>
    <scope>NUCLEOTIDE SEQUENCE [LARGE SCALE GENOMIC DNA]</scope>
    <source>
        <strain evidence="4 5">JCM 17780</strain>
    </source>
</reference>
<sequence>MLTVADVMTKEVITVTKETSIRELAELFARNRISTAPVVDAAGDLIGVVTESDLIEQDKNLHIPTVISLFDWVLYVESEKKFERQLQKMTGQTVGDIYLEDVVTVTPATPLSTVADLMSSRKLHALPVVQGKKVVGMVARIDLIRTMTGQE</sequence>
<dbReference type="Gene3D" id="3.10.580.10">
    <property type="entry name" value="CBS-domain"/>
    <property type="match status" value="1"/>
</dbReference>
<feature type="domain" description="CBS" evidence="3">
    <location>
        <begin position="98"/>
        <end position="151"/>
    </location>
</feature>
<dbReference type="SMART" id="SM00116">
    <property type="entry name" value="CBS"/>
    <property type="match status" value="2"/>
</dbReference>
<keyword evidence="1 2" id="KW-0129">CBS domain</keyword>
<dbReference type="CDD" id="cd04586">
    <property type="entry name" value="CBS_pair_BON_assoc"/>
    <property type="match status" value="1"/>
</dbReference>